<reference evidence="2 3" key="1">
    <citation type="submission" date="2020-08" db="EMBL/GenBank/DDBJ databases">
        <title>Genomic Encyclopedia of Type Strains, Phase IV (KMG-IV): sequencing the most valuable type-strain genomes for metagenomic binning, comparative biology and taxonomic classification.</title>
        <authorList>
            <person name="Goeker M."/>
        </authorList>
    </citation>
    <scope>NUCLEOTIDE SEQUENCE [LARGE SCALE GENOMIC DNA]</scope>
    <source>
        <strain evidence="2 3">DSM 103526</strain>
    </source>
</reference>
<comment type="caution">
    <text evidence="2">The sequence shown here is derived from an EMBL/GenBank/DDBJ whole genome shotgun (WGS) entry which is preliminary data.</text>
</comment>
<keyword evidence="3" id="KW-1185">Reference proteome</keyword>
<name>A0A841L5U7_9FIRM</name>
<dbReference type="GO" id="GO:0016787">
    <property type="term" value="F:hydrolase activity"/>
    <property type="evidence" value="ECO:0007669"/>
    <property type="project" value="InterPro"/>
</dbReference>
<feature type="domain" description="Calcineurin-like phosphoesterase" evidence="1">
    <location>
        <begin position="27"/>
        <end position="169"/>
    </location>
</feature>
<accession>A0A841L5U7</accession>
<dbReference type="AlphaFoldDB" id="A0A841L5U7"/>
<evidence type="ECO:0000313" key="2">
    <source>
        <dbReference type="EMBL" id="MBB6217789.1"/>
    </source>
</evidence>
<dbReference type="InterPro" id="IPR004843">
    <property type="entry name" value="Calcineurin-like_PHP"/>
</dbReference>
<sequence>MKEIWKVLLHLTGGIYVPNELKDKSVKVMHISDTPSMIYKDLIQLIKTVKPHVLIHTGDIADEVKLEMLPYHVQKYKARANHFLRAISPFVEDRIIVTLGNHDCMEALHPLPKLEVYEESTVLGVYGIRISISHYYEKLHENSEFYMYGHCRVNTKDPSYLDGIDSINIIKVENKEIIKLLYPAGTDNYRLRRSKMGI</sequence>
<dbReference type="EMBL" id="JACHEN010000028">
    <property type="protein sequence ID" value="MBB6217789.1"/>
    <property type="molecule type" value="Genomic_DNA"/>
</dbReference>
<dbReference type="Gene3D" id="3.60.21.10">
    <property type="match status" value="1"/>
</dbReference>
<dbReference type="Pfam" id="PF00149">
    <property type="entry name" value="Metallophos"/>
    <property type="match status" value="1"/>
</dbReference>
<proteinExistence type="predicted"/>
<protein>
    <submittedName>
        <fullName evidence="2">Putative phosphodiesterase</fullName>
    </submittedName>
</protein>
<gene>
    <name evidence="2" type="ORF">HNQ80_003912</name>
</gene>
<dbReference type="RefSeq" id="WP_184312293.1">
    <property type="nucleotide sequence ID" value="NZ_JACHEN010000028.1"/>
</dbReference>
<evidence type="ECO:0000313" key="3">
    <source>
        <dbReference type="Proteomes" id="UP000579281"/>
    </source>
</evidence>
<evidence type="ECO:0000259" key="1">
    <source>
        <dbReference type="Pfam" id="PF00149"/>
    </source>
</evidence>
<dbReference type="Proteomes" id="UP000579281">
    <property type="component" value="Unassembled WGS sequence"/>
</dbReference>
<dbReference type="InterPro" id="IPR029052">
    <property type="entry name" value="Metallo-depent_PP-like"/>
</dbReference>
<dbReference type="SUPFAM" id="SSF56300">
    <property type="entry name" value="Metallo-dependent phosphatases"/>
    <property type="match status" value="1"/>
</dbReference>
<organism evidence="2 3">
    <name type="scientific">Anaerosolibacter carboniphilus</name>
    <dbReference type="NCBI Taxonomy" id="1417629"/>
    <lineage>
        <taxon>Bacteria</taxon>
        <taxon>Bacillati</taxon>
        <taxon>Bacillota</taxon>
        <taxon>Clostridia</taxon>
        <taxon>Peptostreptococcales</taxon>
        <taxon>Thermotaleaceae</taxon>
        <taxon>Anaerosolibacter</taxon>
    </lineage>
</organism>